<dbReference type="EMBL" id="KZ669452">
    <property type="protein sequence ID" value="PPR85326.1"/>
    <property type="molecule type" value="Genomic_DNA"/>
</dbReference>
<proteinExistence type="predicted"/>
<sequence length="111" mass="12264">MRVEEDTLVVVEVVFHNHSVQRRGYRGGRAGLGSHKEPFPMELQAHPWSVGTIVSHTRVNLAVLPTTTSHGHGNLSDPVLGKHFCYVFKRSYCTAVFPPVVCARPTVCPCV</sequence>
<reference evidence="1 2" key="1">
    <citation type="submission" date="2015-01" db="EMBL/GenBank/DDBJ databases">
        <title>Genome of allotetraploid Gossypium barbadense reveals genomic plasticity and fiber elongation in cotton evolution.</title>
        <authorList>
            <person name="Chen X."/>
            <person name="Liu X."/>
            <person name="Zhao B."/>
            <person name="Zheng H."/>
            <person name="Hu Y."/>
            <person name="Lu G."/>
            <person name="Yang C."/>
            <person name="Chen J."/>
            <person name="Shan C."/>
            <person name="Zhang L."/>
            <person name="Zhou Y."/>
            <person name="Wang L."/>
            <person name="Guo W."/>
            <person name="Bai Y."/>
            <person name="Ruan J."/>
            <person name="Shangguan X."/>
            <person name="Mao Y."/>
            <person name="Jiang J."/>
            <person name="Zhu Y."/>
            <person name="Lei J."/>
            <person name="Kang H."/>
            <person name="Chen S."/>
            <person name="He X."/>
            <person name="Wang R."/>
            <person name="Wang Y."/>
            <person name="Chen J."/>
            <person name="Wang L."/>
            <person name="Yu S."/>
            <person name="Wang B."/>
            <person name="Wei J."/>
            <person name="Song S."/>
            <person name="Lu X."/>
            <person name="Gao Z."/>
            <person name="Gu W."/>
            <person name="Deng X."/>
            <person name="Ma D."/>
            <person name="Wang S."/>
            <person name="Liang W."/>
            <person name="Fang L."/>
            <person name="Cai C."/>
            <person name="Zhu X."/>
            <person name="Zhou B."/>
            <person name="Zhang Y."/>
            <person name="Chen Z."/>
            <person name="Xu S."/>
            <person name="Zhu R."/>
            <person name="Wang S."/>
            <person name="Zhang T."/>
            <person name="Zhao G."/>
        </authorList>
    </citation>
    <scope>NUCLEOTIDE SEQUENCE [LARGE SCALE GENOMIC DNA]</scope>
    <source>
        <strain evidence="2">cv. Xinhai21</strain>
        <tissue evidence="1">Leaf</tissue>
    </source>
</reference>
<dbReference type="AlphaFoldDB" id="A0A2P5W2K2"/>
<organism evidence="1 2">
    <name type="scientific">Gossypium barbadense</name>
    <name type="common">Sea Island cotton</name>
    <name type="synonym">Hibiscus barbadensis</name>
    <dbReference type="NCBI Taxonomy" id="3634"/>
    <lineage>
        <taxon>Eukaryota</taxon>
        <taxon>Viridiplantae</taxon>
        <taxon>Streptophyta</taxon>
        <taxon>Embryophyta</taxon>
        <taxon>Tracheophyta</taxon>
        <taxon>Spermatophyta</taxon>
        <taxon>Magnoliopsida</taxon>
        <taxon>eudicotyledons</taxon>
        <taxon>Gunneridae</taxon>
        <taxon>Pentapetalae</taxon>
        <taxon>rosids</taxon>
        <taxon>malvids</taxon>
        <taxon>Malvales</taxon>
        <taxon>Malvaceae</taxon>
        <taxon>Malvoideae</taxon>
        <taxon>Gossypium</taxon>
    </lineage>
</organism>
<evidence type="ECO:0000313" key="2">
    <source>
        <dbReference type="Proteomes" id="UP000239757"/>
    </source>
</evidence>
<name>A0A2P5W2K2_GOSBA</name>
<dbReference type="Proteomes" id="UP000239757">
    <property type="component" value="Unassembled WGS sequence"/>
</dbReference>
<evidence type="ECO:0000313" key="1">
    <source>
        <dbReference type="EMBL" id="PPR85326.1"/>
    </source>
</evidence>
<protein>
    <submittedName>
        <fullName evidence="1">Uncharacterized protein</fullName>
    </submittedName>
</protein>
<gene>
    <name evidence="1" type="ORF">GOBAR_AA35365</name>
</gene>
<accession>A0A2P5W2K2</accession>